<accession>A0AAV7PDL3</accession>
<proteinExistence type="predicted"/>
<sequence>MDVERPRMLLCPSHRKQAGTWLDTTRHPCTPPRGWPREEGQPPELCIKFANRSALRGLERNLASSNLSSLSTFHPKGAGRPGEGWQQRQERRHCVSSEGTETPTSGPFTVLSF</sequence>
<evidence type="ECO:0000313" key="3">
    <source>
        <dbReference type="Proteomes" id="UP001066276"/>
    </source>
</evidence>
<evidence type="ECO:0000313" key="2">
    <source>
        <dbReference type="EMBL" id="KAJ1123350.1"/>
    </source>
</evidence>
<keyword evidence="3" id="KW-1185">Reference proteome</keyword>
<evidence type="ECO:0000256" key="1">
    <source>
        <dbReference type="SAM" id="MobiDB-lite"/>
    </source>
</evidence>
<reference evidence="2" key="1">
    <citation type="journal article" date="2022" name="bioRxiv">
        <title>Sequencing and chromosome-scale assembly of the giantPleurodeles waltlgenome.</title>
        <authorList>
            <person name="Brown T."/>
            <person name="Elewa A."/>
            <person name="Iarovenko S."/>
            <person name="Subramanian E."/>
            <person name="Araus A.J."/>
            <person name="Petzold A."/>
            <person name="Susuki M."/>
            <person name="Suzuki K.-i.T."/>
            <person name="Hayashi T."/>
            <person name="Toyoda A."/>
            <person name="Oliveira C."/>
            <person name="Osipova E."/>
            <person name="Leigh N.D."/>
            <person name="Simon A."/>
            <person name="Yun M.H."/>
        </authorList>
    </citation>
    <scope>NUCLEOTIDE SEQUENCE</scope>
    <source>
        <strain evidence="2">20211129_DDA</strain>
        <tissue evidence="2">Liver</tissue>
    </source>
</reference>
<protein>
    <submittedName>
        <fullName evidence="2">Uncharacterized protein</fullName>
    </submittedName>
</protein>
<dbReference type="EMBL" id="JANPWB010000011">
    <property type="protein sequence ID" value="KAJ1123350.1"/>
    <property type="molecule type" value="Genomic_DNA"/>
</dbReference>
<dbReference type="Proteomes" id="UP001066276">
    <property type="component" value="Chromosome 7"/>
</dbReference>
<feature type="region of interest" description="Disordered" evidence="1">
    <location>
        <begin position="68"/>
        <end position="113"/>
    </location>
</feature>
<gene>
    <name evidence="2" type="ORF">NDU88_001820</name>
</gene>
<comment type="caution">
    <text evidence="2">The sequence shown here is derived from an EMBL/GenBank/DDBJ whole genome shotgun (WGS) entry which is preliminary data.</text>
</comment>
<feature type="region of interest" description="Disordered" evidence="1">
    <location>
        <begin position="22"/>
        <end position="42"/>
    </location>
</feature>
<organism evidence="2 3">
    <name type="scientific">Pleurodeles waltl</name>
    <name type="common">Iberian ribbed newt</name>
    <dbReference type="NCBI Taxonomy" id="8319"/>
    <lineage>
        <taxon>Eukaryota</taxon>
        <taxon>Metazoa</taxon>
        <taxon>Chordata</taxon>
        <taxon>Craniata</taxon>
        <taxon>Vertebrata</taxon>
        <taxon>Euteleostomi</taxon>
        <taxon>Amphibia</taxon>
        <taxon>Batrachia</taxon>
        <taxon>Caudata</taxon>
        <taxon>Salamandroidea</taxon>
        <taxon>Salamandridae</taxon>
        <taxon>Pleurodelinae</taxon>
        <taxon>Pleurodeles</taxon>
    </lineage>
</organism>
<feature type="compositionally biased region" description="Polar residues" evidence="1">
    <location>
        <begin position="97"/>
        <end position="113"/>
    </location>
</feature>
<name>A0AAV7PDL3_PLEWA</name>
<dbReference type="AlphaFoldDB" id="A0AAV7PDL3"/>